<evidence type="ECO:0000313" key="3">
    <source>
        <dbReference type="Proteomes" id="UP000239187"/>
    </source>
</evidence>
<evidence type="ECO:0000313" key="2">
    <source>
        <dbReference type="EMBL" id="AUZ88403.1"/>
    </source>
</evidence>
<reference evidence="2 3" key="1">
    <citation type="submission" date="2017-11" db="EMBL/GenBank/DDBJ databases">
        <title>Draft genome of Arthrobacter agilis strain UMCV2, a plant growth-promoting rhizobacterium and biocontrol capacity of phytopathogenic fungi.</title>
        <authorList>
            <person name="Martinez-Camara R."/>
            <person name="Santoyo G."/>
            <person name="Moreno-Hagelsieb G."/>
            <person name="Valencia-Cantero E."/>
        </authorList>
    </citation>
    <scope>NUCLEOTIDE SEQUENCE [LARGE SCALE GENOMIC DNA]</scope>
    <source>
        <strain evidence="2 3">UMCV2</strain>
    </source>
</reference>
<dbReference type="InterPro" id="IPR004919">
    <property type="entry name" value="GmrSD_N"/>
</dbReference>
<dbReference type="Proteomes" id="UP000239187">
    <property type="component" value="Chromosome"/>
</dbReference>
<accession>A0A2L0UGN1</accession>
<dbReference type="AlphaFoldDB" id="A0A2L0UGN1"/>
<dbReference type="PANTHER" id="PTHR39639">
    <property type="entry name" value="CHROMOSOME 16, WHOLE GENOME SHOTGUN SEQUENCE"/>
    <property type="match status" value="1"/>
</dbReference>
<protein>
    <recommendedName>
        <fullName evidence="1">GmrSD restriction endonucleases N-terminal domain-containing protein</fullName>
    </recommendedName>
</protein>
<sequence length="386" mass="44353">MQWPDLFDDDNVDDDDLSEMTRKYLPDTVVWTTDWTTGSLIEQLERNVFNVDPPFQRRSAWSDTKASLYIESLLLGCPVPPVTLAELPAQGSEGNFQYVVIDGKQRLTTLKRFALDGELKLTGLKVLRDLNGRSYSEVEQEPEFRRFANLPVRTVVLRNWKKDEVLQFVFHRLNTQTTPLSTHELRRALLAGGFTDYLDRESASSEGLQRILGISEPDYRLRDAELLLRAIAFVRYSNRYKGNLKQFLDTITRSANRSWSEPFARELDEVVGSINSAISAVYDIFDKGAFQRIDDEGQPSGRFNRAVFDILVMTFQNETIRRAATADPQAVRSAFTVVNRNPDFKRFISGTTKTPEAVNGRLRIWWKQLSSALELPYESFEQVQTW</sequence>
<organism evidence="2 3">
    <name type="scientific">Arthrobacter agilis</name>
    <dbReference type="NCBI Taxonomy" id="37921"/>
    <lineage>
        <taxon>Bacteria</taxon>
        <taxon>Bacillati</taxon>
        <taxon>Actinomycetota</taxon>
        <taxon>Actinomycetes</taxon>
        <taxon>Micrococcales</taxon>
        <taxon>Micrococcaceae</taxon>
        <taxon>Arthrobacter</taxon>
    </lineage>
</organism>
<dbReference type="RefSeq" id="WP_208739522.1">
    <property type="nucleotide sequence ID" value="NZ_CP024915.1"/>
</dbReference>
<evidence type="ECO:0000259" key="1">
    <source>
        <dbReference type="Pfam" id="PF03235"/>
    </source>
</evidence>
<gene>
    <name evidence="2" type="ORF">CVO76_12725</name>
</gene>
<proteinExistence type="predicted"/>
<feature type="domain" description="GmrSD restriction endonucleases N-terminal" evidence="1">
    <location>
        <begin position="41"/>
        <end position="190"/>
    </location>
</feature>
<dbReference type="PANTHER" id="PTHR39639:SF1">
    <property type="entry name" value="DUF262 DOMAIN-CONTAINING PROTEIN"/>
    <property type="match status" value="1"/>
</dbReference>
<dbReference type="Pfam" id="PF03235">
    <property type="entry name" value="GmrSD_N"/>
    <property type="match status" value="1"/>
</dbReference>
<dbReference type="EMBL" id="CP024915">
    <property type="protein sequence ID" value="AUZ88403.1"/>
    <property type="molecule type" value="Genomic_DNA"/>
</dbReference>
<name>A0A2L0UGN1_9MICC</name>